<reference evidence="2" key="2">
    <citation type="submission" date="2015-01" db="EMBL/GenBank/DDBJ databases">
        <title>Evolutionary Origins and Diversification of the Mycorrhizal Mutualists.</title>
        <authorList>
            <consortium name="DOE Joint Genome Institute"/>
            <consortium name="Mycorrhizal Genomics Consortium"/>
            <person name="Kohler A."/>
            <person name="Kuo A."/>
            <person name="Nagy L.G."/>
            <person name="Floudas D."/>
            <person name="Copeland A."/>
            <person name="Barry K.W."/>
            <person name="Cichocki N."/>
            <person name="Veneault-Fourrey C."/>
            <person name="LaButti K."/>
            <person name="Lindquist E.A."/>
            <person name="Lipzen A."/>
            <person name="Lundell T."/>
            <person name="Morin E."/>
            <person name="Murat C."/>
            <person name="Riley R."/>
            <person name="Ohm R."/>
            <person name="Sun H."/>
            <person name="Tunlid A."/>
            <person name="Henrissat B."/>
            <person name="Grigoriev I.V."/>
            <person name="Hibbett D.S."/>
            <person name="Martin F."/>
        </authorList>
    </citation>
    <scope>NUCLEOTIDE SEQUENCE [LARGE SCALE GENOMIC DNA]</scope>
    <source>
        <strain evidence="2">LaAM-08-1</strain>
    </source>
</reference>
<dbReference type="EMBL" id="KN839010">
    <property type="protein sequence ID" value="KIJ91420.1"/>
    <property type="molecule type" value="Genomic_DNA"/>
</dbReference>
<dbReference type="Proteomes" id="UP000054477">
    <property type="component" value="Unassembled WGS sequence"/>
</dbReference>
<dbReference type="AlphaFoldDB" id="A0A0C9WMU6"/>
<name>A0A0C9WMU6_9AGAR</name>
<evidence type="ECO:0000313" key="1">
    <source>
        <dbReference type="EMBL" id="KIJ91420.1"/>
    </source>
</evidence>
<protein>
    <submittedName>
        <fullName evidence="1">Uncharacterized protein</fullName>
    </submittedName>
</protein>
<accession>A0A0C9WMU6</accession>
<proteinExistence type="predicted"/>
<evidence type="ECO:0000313" key="2">
    <source>
        <dbReference type="Proteomes" id="UP000054477"/>
    </source>
</evidence>
<gene>
    <name evidence="1" type="ORF">K443DRAFT_68658</name>
</gene>
<dbReference type="HOGENOM" id="CLU_071881_1_1_1"/>
<keyword evidence="2" id="KW-1185">Reference proteome</keyword>
<feature type="non-terminal residue" evidence="1">
    <location>
        <position position="154"/>
    </location>
</feature>
<reference evidence="1 2" key="1">
    <citation type="submission" date="2014-04" db="EMBL/GenBank/DDBJ databases">
        <authorList>
            <consortium name="DOE Joint Genome Institute"/>
            <person name="Kuo A."/>
            <person name="Kohler A."/>
            <person name="Nagy L.G."/>
            <person name="Floudas D."/>
            <person name="Copeland A."/>
            <person name="Barry K.W."/>
            <person name="Cichocki N."/>
            <person name="Veneault-Fourrey C."/>
            <person name="LaButti K."/>
            <person name="Lindquist E.A."/>
            <person name="Lipzen A."/>
            <person name="Lundell T."/>
            <person name="Morin E."/>
            <person name="Murat C."/>
            <person name="Sun H."/>
            <person name="Tunlid A."/>
            <person name="Henrissat B."/>
            <person name="Grigoriev I.V."/>
            <person name="Hibbett D.S."/>
            <person name="Martin F."/>
            <person name="Nordberg H.P."/>
            <person name="Cantor M.N."/>
            <person name="Hua S.X."/>
        </authorList>
    </citation>
    <scope>NUCLEOTIDE SEQUENCE [LARGE SCALE GENOMIC DNA]</scope>
    <source>
        <strain evidence="1 2">LaAM-08-1</strain>
    </source>
</reference>
<feature type="non-terminal residue" evidence="1">
    <location>
        <position position="1"/>
    </location>
</feature>
<organism evidence="1 2">
    <name type="scientific">Laccaria amethystina LaAM-08-1</name>
    <dbReference type="NCBI Taxonomy" id="1095629"/>
    <lineage>
        <taxon>Eukaryota</taxon>
        <taxon>Fungi</taxon>
        <taxon>Dikarya</taxon>
        <taxon>Basidiomycota</taxon>
        <taxon>Agaricomycotina</taxon>
        <taxon>Agaricomycetes</taxon>
        <taxon>Agaricomycetidae</taxon>
        <taxon>Agaricales</taxon>
        <taxon>Agaricineae</taxon>
        <taxon>Hydnangiaceae</taxon>
        <taxon>Laccaria</taxon>
    </lineage>
</organism>
<dbReference type="OrthoDB" id="3211402at2759"/>
<sequence>KGTKPKIPDIPWGENHDKLIWEFITECEKDVNYKVLFGKKKTGENTSGDSKITMFKCIAKVIMPDIFAVNGTTVGNQLKGQLKRLTKTYRKHTARLQQTGGGLEDENCVDSQEEHMKSCKELGDGPNDTTPVDALNLWQQIEKDFKFFPHLHKV</sequence>